<feature type="compositionally biased region" description="Basic and acidic residues" evidence="1">
    <location>
        <begin position="200"/>
        <end position="215"/>
    </location>
</feature>
<dbReference type="Proteomes" id="UP000249619">
    <property type="component" value="Unassembled WGS sequence"/>
</dbReference>
<evidence type="ECO:0008006" key="4">
    <source>
        <dbReference type="Google" id="ProtNLM"/>
    </source>
</evidence>
<evidence type="ECO:0000313" key="3">
    <source>
        <dbReference type="Proteomes" id="UP000249619"/>
    </source>
</evidence>
<reference evidence="3" key="1">
    <citation type="submission" date="2018-05" db="EMBL/GenBank/DDBJ databases">
        <title>Draft genome sequence of Stemphylium lycopersici strain CIDEFI 213.</title>
        <authorList>
            <person name="Medina R."/>
            <person name="Franco M.E.E."/>
            <person name="Lucentini C.G."/>
            <person name="Saparrat M.C.N."/>
            <person name="Balatti P.A."/>
        </authorList>
    </citation>
    <scope>NUCLEOTIDE SEQUENCE [LARGE SCALE GENOMIC DNA]</scope>
    <source>
        <strain evidence="3">CIDEFI 213</strain>
    </source>
</reference>
<name>A0A364N5T9_STELY</name>
<sequence>MSYQDYLTATLTDAEANLLSDPNRAGDQVIRDLDRLSHSLRENADPFEESLRVKNTLEAFVHRATVDPSLEVLAAILNCEYRLWKMNEAISMESKPFLSHWIEALMGIEAQLAAWQLETSTGNNFRENTVTTDEIWRIRATFIKGMLVEKPLSPQEPTWRAYQMMLENEASLPSFDIAPYMQMLVETGIWNELPEANGHAVEEPAQKQKQTSKERRASRRAKAHTSNGSSLWQDDMLQKLQETPDIAADELSHLPLEISSLDFLTKLLVDDTFKEFEIDGPHVVLRFIQYALRLVEKMGAPPPTSELTTNGNTNGMDSGTPIVEYGKEAQTRSISILLLFIKSSMSKGKMDAGLLIYEIQEICTRYCWMKEVRDFRAWVEQGPLDV</sequence>
<dbReference type="EMBL" id="QGDH01000047">
    <property type="protein sequence ID" value="RAR12689.1"/>
    <property type="molecule type" value="Genomic_DNA"/>
</dbReference>
<dbReference type="OrthoDB" id="10265389at2759"/>
<keyword evidence="3" id="KW-1185">Reference proteome</keyword>
<gene>
    <name evidence="2" type="ORF">DDE83_003956</name>
</gene>
<dbReference type="STRING" id="183478.A0A364N5T9"/>
<accession>A0A364N5T9</accession>
<dbReference type="AlphaFoldDB" id="A0A364N5T9"/>
<organism evidence="2 3">
    <name type="scientific">Stemphylium lycopersici</name>
    <name type="common">Tomato gray leaf spot disease fungus</name>
    <name type="synonym">Thyrospora lycopersici</name>
    <dbReference type="NCBI Taxonomy" id="183478"/>
    <lineage>
        <taxon>Eukaryota</taxon>
        <taxon>Fungi</taxon>
        <taxon>Dikarya</taxon>
        <taxon>Ascomycota</taxon>
        <taxon>Pezizomycotina</taxon>
        <taxon>Dothideomycetes</taxon>
        <taxon>Pleosporomycetidae</taxon>
        <taxon>Pleosporales</taxon>
        <taxon>Pleosporineae</taxon>
        <taxon>Pleosporaceae</taxon>
        <taxon>Stemphylium</taxon>
    </lineage>
</organism>
<comment type="caution">
    <text evidence="2">The sequence shown here is derived from an EMBL/GenBank/DDBJ whole genome shotgun (WGS) entry which is preliminary data.</text>
</comment>
<evidence type="ECO:0000313" key="2">
    <source>
        <dbReference type="EMBL" id="RAR12689.1"/>
    </source>
</evidence>
<evidence type="ECO:0000256" key="1">
    <source>
        <dbReference type="SAM" id="MobiDB-lite"/>
    </source>
</evidence>
<protein>
    <recommendedName>
        <fullName evidence="4">CCR4-NOT transcription complex subunit 11</fullName>
    </recommendedName>
</protein>
<feature type="region of interest" description="Disordered" evidence="1">
    <location>
        <begin position="200"/>
        <end position="229"/>
    </location>
</feature>
<proteinExistence type="predicted"/>